<accession>A0A846QQL3</accession>
<keyword evidence="2" id="KW-0874">Quinone</keyword>
<comment type="caution">
    <text evidence="3">The sequence shown here is derived from an EMBL/GenBank/DDBJ whole genome shotgun (WGS) entry which is preliminary data.</text>
</comment>
<dbReference type="RefSeq" id="WP_167940720.1">
    <property type="nucleotide sequence ID" value="NZ_JAATJA010000001.1"/>
</dbReference>
<dbReference type="EMBL" id="JAATJA010000001">
    <property type="protein sequence ID" value="NJB67685.1"/>
    <property type="molecule type" value="Genomic_DNA"/>
</dbReference>
<organism evidence="3 4">
    <name type="scientific">Desulfobaculum xiamenense</name>
    <dbReference type="NCBI Taxonomy" id="995050"/>
    <lineage>
        <taxon>Bacteria</taxon>
        <taxon>Pseudomonadati</taxon>
        <taxon>Thermodesulfobacteriota</taxon>
        <taxon>Desulfovibrionia</taxon>
        <taxon>Desulfovibrionales</taxon>
        <taxon>Desulfovibrionaceae</taxon>
        <taxon>Desulfobaculum</taxon>
    </lineage>
</organism>
<dbReference type="Pfam" id="PF00499">
    <property type="entry name" value="Oxidored_q3"/>
    <property type="match status" value="1"/>
</dbReference>
<keyword evidence="2" id="KW-1003">Cell membrane</keyword>
<dbReference type="PANTHER" id="PTHR33269">
    <property type="entry name" value="NADH-UBIQUINONE OXIDOREDUCTASE CHAIN 6"/>
    <property type="match status" value="1"/>
</dbReference>
<comment type="catalytic activity">
    <reaction evidence="2">
        <text>a quinone + NADH + 5 H(+)(in) = a quinol + NAD(+) + 4 H(+)(out)</text>
        <dbReference type="Rhea" id="RHEA:57888"/>
        <dbReference type="ChEBI" id="CHEBI:15378"/>
        <dbReference type="ChEBI" id="CHEBI:24646"/>
        <dbReference type="ChEBI" id="CHEBI:57540"/>
        <dbReference type="ChEBI" id="CHEBI:57945"/>
        <dbReference type="ChEBI" id="CHEBI:132124"/>
    </reaction>
</comment>
<comment type="similarity">
    <text evidence="1 2">Belongs to the complex I subunit 6 family.</text>
</comment>
<dbReference type="AlphaFoldDB" id="A0A846QQL3"/>
<dbReference type="GO" id="GO:0008137">
    <property type="term" value="F:NADH dehydrogenase (ubiquinone) activity"/>
    <property type="evidence" value="ECO:0007669"/>
    <property type="project" value="UniProtKB-UniRule"/>
</dbReference>
<feature type="transmembrane region" description="Helical" evidence="2">
    <location>
        <begin position="99"/>
        <end position="122"/>
    </location>
</feature>
<sequence length="171" mass="18321">METVILAKLLFALYVLVILAGAFMAVLARNLVRAMVGLVLTMFGVAGLYLVLNAPFIALMQLLIYVGAVVILIFFAIMLTRAPVGGEEYESRGPRQAGLAFLAGIAPAAILAFICVKAPQVSIGMPKEVGIQELGRALMEDYVLAFELISAVLLVAMAGAVLLAWERRRGR</sequence>
<proteinExistence type="inferred from homology"/>
<comment type="subcellular location">
    <subcellularLocation>
        <location evidence="2">Cell membrane</location>
        <topology evidence="2">Multi-pass membrane protein</topology>
    </subcellularLocation>
</comment>
<reference evidence="3 4" key="1">
    <citation type="submission" date="2020-03" db="EMBL/GenBank/DDBJ databases">
        <title>Genomic Encyclopedia of Type Strains, Phase IV (KMG-IV): sequencing the most valuable type-strain genomes for metagenomic binning, comparative biology and taxonomic classification.</title>
        <authorList>
            <person name="Goeker M."/>
        </authorList>
    </citation>
    <scope>NUCLEOTIDE SEQUENCE [LARGE SCALE GENOMIC DNA]</scope>
    <source>
        <strain evidence="3 4">DSM 24233</strain>
    </source>
</reference>
<dbReference type="Proteomes" id="UP000580856">
    <property type="component" value="Unassembled WGS sequence"/>
</dbReference>
<evidence type="ECO:0000313" key="4">
    <source>
        <dbReference type="Proteomes" id="UP000580856"/>
    </source>
</evidence>
<dbReference type="PANTHER" id="PTHR33269:SF17">
    <property type="entry name" value="NADH-UBIQUINONE OXIDOREDUCTASE CHAIN 6"/>
    <property type="match status" value="1"/>
</dbReference>
<feature type="transmembrane region" description="Helical" evidence="2">
    <location>
        <begin position="34"/>
        <end position="52"/>
    </location>
</feature>
<feature type="transmembrane region" description="Helical" evidence="2">
    <location>
        <begin position="6"/>
        <end position="27"/>
    </location>
</feature>
<evidence type="ECO:0000313" key="3">
    <source>
        <dbReference type="EMBL" id="NJB67685.1"/>
    </source>
</evidence>
<feature type="transmembrane region" description="Helical" evidence="2">
    <location>
        <begin position="58"/>
        <end position="79"/>
    </location>
</feature>
<keyword evidence="2" id="KW-0812">Transmembrane</keyword>
<comment type="function">
    <text evidence="2">NDH-1 shuttles electrons from NADH, via FMN and iron-sulfur (Fe-S) centers, to quinones in the respiratory chain. Couples the redox reaction to proton translocation (for every two electrons transferred, four hydrogen ions are translocated across the cytoplasmic membrane), and thus conserves the redox energy in a proton gradient.</text>
</comment>
<dbReference type="GO" id="GO:0048038">
    <property type="term" value="F:quinone binding"/>
    <property type="evidence" value="ECO:0007669"/>
    <property type="project" value="UniProtKB-UniRule"/>
</dbReference>
<keyword evidence="2" id="KW-1133">Transmembrane helix</keyword>
<keyword evidence="2" id="KW-0472">Membrane</keyword>
<protein>
    <recommendedName>
        <fullName evidence="2">NADH-quinone oxidoreductase subunit J</fullName>
        <ecNumber evidence="2">7.1.1.-</ecNumber>
    </recommendedName>
</protein>
<keyword evidence="2" id="KW-0520">NAD</keyword>
<dbReference type="InterPro" id="IPR001457">
    <property type="entry name" value="NADH_UbQ/plastoQ_OxRdtase_su6"/>
</dbReference>
<evidence type="ECO:0000256" key="2">
    <source>
        <dbReference type="RuleBase" id="RU004429"/>
    </source>
</evidence>
<evidence type="ECO:0000256" key="1">
    <source>
        <dbReference type="ARBA" id="ARBA00005698"/>
    </source>
</evidence>
<dbReference type="Gene3D" id="1.20.120.1200">
    <property type="entry name" value="NADH-ubiquinone/plastoquinone oxidoreductase chain 6, subunit NuoJ"/>
    <property type="match status" value="1"/>
</dbReference>
<gene>
    <name evidence="3" type="ORF">GGQ74_001325</name>
</gene>
<dbReference type="EC" id="7.1.1.-" evidence="2"/>
<feature type="transmembrane region" description="Helical" evidence="2">
    <location>
        <begin position="142"/>
        <end position="165"/>
    </location>
</feature>
<dbReference type="GO" id="GO:0005886">
    <property type="term" value="C:plasma membrane"/>
    <property type="evidence" value="ECO:0007669"/>
    <property type="project" value="UniProtKB-SubCell"/>
</dbReference>
<keyword evidence="4" id="KW-1185">Reference proteome</keyword>
<name>A0A846QQL3_9BACT</name>
<dbReference type="InterPro" id="IPR042106">
    <property type="entry name" value="Nuo/plastoQ_OxRdtase_6_NuoJ"/>
</dbReference>